<dbReference type="PANTHER" id="PTHR46825:SF9">
    <property type="entry name" value="BETA-LACTAMASE-RELATED DOMAIN-CONTAINING PROTEIN"/>
    <property type="match status" value="1"/>
</dbReference>
<name>A0A9J6PE72_9CLOT</name>
<evidence type="ECO:0000313" key="3">
    <source>
        <dbReference type="Proteomes" id="UP001056429"/>
    </source>
</evidence>
<feature type="domain" description="Beta-lactamase-related" evidence="1">
    <location>
        <begin position="23"/>
        <end position="320"/>
    </location>
</feature>
<dbReference type="Gene3D" id="3.40.710.10">
    <property type="entry name" value="DD-peptidase/beta-lactamase superfamily"/>
    <property type="match status" value="1"/>
</dbReference>
<comment type="caution">
    <text evidence="2">The sequence shown here is derived from an EMBL/GenBank/DDBJ whole genome shotgun (WGS) entry which is preliminary data.</text>
</comment>
<proteinExistence type="predicted"/>
<accession>A0A9J6PE72</accession>
<keyword evidence="3" id="KW-1185">Reference proteome</keyword>
<dbReference type="SUPFAM" id="SSF56601">
    <property type="entry name" value="beta-lactamase/transpeptidase-like"/>
    <property type="match status" value="1"/>
</dbReference>
<dbReference type="AlphaFoldDB" id="A0A9J6PE72"/>
<dbReference type="PANTHER" id="PTHR46825">
    <property type="entry name" value="D-ALANYL-D-ALANINE-CARBOXYPEPTIDASE/ENDOPEPTIDASE AMPH"/>
    <property type="match status" value="1"/>
</dbReference>
<dbReference type="Proteomes" id="UP001056429">
    <property type="component" value="Unassembled WGS sequence"/>
</dbReference>
<dbReference type="RefSeq" id="WP_250861845.1">
    <property type="nucleotide sequence ID" value="NZ_JAGSOJ010000007.1"/>
</dbReference>
<reference evidence="2" key="2">
    <citation type="submission" date="2021-04" db="EMBL/GenBank/DDBJ databases">
        <authorList>
            <person name="Dong X."/>
        </authorList>
    </citation>
    <scope>NUCLEOTIDE SEQUENCE</scope>
    <source>
        <strain evidence="2">ZWT</strain>
    </source>
</reference>
<organism evidence="2 3">
    <name type="scientific">Oceanirhabdus seepicola</name>
    <dbReference type="NCBI Taxonomy" id="2828781"/>
    <lineage>
        <taxon>Bacteria</taxon>
        <taxon>Bacillati</taxon>
        <taxon>Bacillota</taxon>
        <taxon>Clostridia</taxon>
        <taxon>Eubacteriales</taxon>
        <taxon>Clostridiaceae</taxon>
        <taxon>Oceanirhabdus</taxon>
    </lineage>
</organism>
<dbReference type="EMBL" id="JAGSOJ010000007">
    <property type="protein sequence ID" value="MCM1992672.1"/>
    <property type="molecule type" value="Genomic_DNA"/>
</dbReference>
<dbReference type="InterPro" id="IPR001466">
    <property type="entry name" value="Beta-lactam-related"/>
</dbReference>
<evidence type="ECO:0000259" key="1">
    <source>
        <dbReference type="Pfam" id="PF00144"/>
    </source>
</evidence>
<protein>
    <submittedName>
        <fullName evidence="2">Beta-lactamase family protein</fullName>
    </submittedName>
</protein>
<evidence type="ECO:0000313" key="2">
    <source>
        <dbReference type="EMBL" id="MCM1992672.1"/>
    </source>
</evidence>
<dbReference type="Pfam" id="PF00144">
    <property type="entry name" value="Beta-lactamase"/>
    <property type="match status" value="1"/>
</dbReference>
<dbReference type="InterPro" id="IPR012338">
    <property type="entry name" value="Beta-lactam/transpept-like"/>
</dbReference>
<sequence length="418" mass="48923">MDYINAKINDYMEAYTKLWPFSGAIVVVSNGKEVFNKTYGMASREHGVPITPRTKFKIASLTKQFTCIAIMMLKESGMLNVNESIRTFFPDYTELDERITIHHLMTHTSGLFNDFSVVDPHLYLGKRLFTQSEVFEVFKDMPLEFQPGEGWDYCFFGYYLLGVIIERVSGKSYIEFLKENIFEPLGMKNTGLDDYIEIIPNKASGYYVSDEKLICCQIDTMSSFSAGALYSTIEDMILWDQALYSEMLVSKNTMDEMFSPYKEDYGYGWIIDKAFNNKRVRHSGGMNGFSHQFHRYIDDKVTILVLSNYGFTNSFDINENIAKIVFNDDYNMPSKPEESQFDLDLYDSYSGIYEEGFLKYEVKRIQDKLYFIQQDKWVMPIYPISQNIFHHTWIDREYSFQKNNKGEIYFCGIKKVNY</sequence>
<gene>
    <name evidence="2" type="ORF">KDK92_23395</name>
</gene>
<reference evidence="2" key="1">
    <citation type="journal article" date="2021" name="mSystems">
        <title>Bacteria and Archaea Synergistically Convert Glycine Betaine to Biogenic Methane in the Formosa Cold Seep of the South China Sea.</title>
        <authorList>
            <person name="Li L."/>
            <person name="Zhang W."/>
            <person name="Zhang S."/>
            <person name="Song L."/>
            <person name="Sun Q."/>
            <person name="Zhang H."/>
            <person name="Xiang H."/>
            <person name="Dong X."/>
        </authorList>
    </citation>
    <scope>NUCLEOTIDE SEQUENCE</scope>
    <source>
        <strain evidence="2">ZWT</strain>
    </source>
</reference>
<dbReference type="InterPro" id="IPR050491">
    <property type="entry name" value="AmpC-like"/>
</dbReference>